<organism evidence="2 3">
    <name type="scientific">Streptomyces mooreae</name>
    <dbReference type="NCBI Taxonomy" id="3075523"/>
    <lineage>
        <taxon>Bacteria</taxon>
        <taxon>Bacillati</taxon>
        <taxon>Actinomycetota</taxon>
        <taxon>Actinomycetes</taxon>
        <taxon>Kitasatosporales</taxon>
        <taxon>Streptomycetaceae</taxon>
        <taxon>Streptomyces</taxon>
    </lineage>
</organism>
<name>A0ABU2T3G1_9ACTN</name>
<gene>
    <name evidence="2" type="ORF">RM550_08435</name>
</gene>
<keyword evidence="3" id="KW-1185">Reference proteome</keyword>
<dbReference type="EMBL" id="JAVRFE010000008">
    <property type="protein sequence ID" value="MDT0455766.1"/>
    <property type="molecule type" value="Genomic_DNA"/>
</dbReference>
<feature type="compositionally biased region" description="Low complexity" evidence="1">
    <location>
        <begin position="31"/>
        <end position="82"/>
    </location>
</feature>
<reference evidence="2" key="1">
    <citation type="submission" date="2024-05" db="EMBL/GenBank/DDBJ databases">
        <title>30 novel species of actinomycetes from the DSMZ collection.</title>
        <authorList>
            <person name="Nouioui I."/>
        </authorList>
    </citation>
    <scope>NUCLEOTIDE SEQUENCE</scope>
    <source>
        <strain evidence="2">DSM 41527</strain>
    </source>
</reference>
<sequence length="307" mass="31196">MNTPQQPQPGFGNAPGHGFPPGTPPPGQPGGPQQPAGPQQQAPGGWIPAAPAPDPYGQQGPYGQPAPYGQQAPYGAPQQAPYGYGGPGMPPPFPPRKSAGKKWAIAGATFGGLALLGVVSSAALHGGQSSGGGSGGDDGGPKYRITVPQTLADGKYKLVKDVSQQADASVPREGAYAHGLKTAGGQYANGTTSLVMMGIYGTIDDPETAVDHTLQGMTSGENTDVAVSDRKITPSSGGDPLTCGVDVRRESGQKITLSYCVWADSRTNASVAKADGADLAQDPQSVDLQALADETAKIRTEVRKPMG</sequence>
<evidence type="ECO:0000313" key="2">
    <source>
        <dbReference type="EMBL" id="MDT0455766.1"/>
    </source>
</evidence>
<dbReference type="Proteomes" id="UP001180551">
    <property type="component" value="Unassembled WGS sequence"/>
</dbReference>
<comment type="caution">
    <text evidence="2">The sequence shown here is derived from an EMBL/GenBank/DDBJ whole genome shotgun (WGS) entry which is preliminary data.</text>
</comment>
<feature type="region of interest" description="Disordered" evidence="1">
    <location>
        <begin position="1"/>
        <end position="100"/>
    </location>
</feature>
<protein>
    <submittedName>
        <fullName evidence="2">Uncharacterized protein</fullName>
    </submittedName>
</protein>
<evidence type="ECO:0000313" key="3">
    <source>
        <dbReference type="Proteomes" id="UP001180551"/>
    </source>
</evidence>
<proteinExistence type="predicted"/>
<accession>A0ABU2T3G1</accession>
<dbReference type="RefSeq" id="WP_311623074.1">
    <property type="nucleotide sequence ID" value="NZ_JAVRFE010000008.1"/>
</dbReference>
<evidence type="ECO:0000256" key="1">
    <source>
        <dbReference type="SAM" id="MobiDB-lite"/>
    </source>
</evidence>